<dbReference type="PANTHER" id="PTHR31736:SF9">
    <property type="entry name" value="ENDO-XYLOGALACTURONAN HYDROLASE A-RELATED"/>
    <property type="match status" value="1"/>
</dbReference>
<dbReference type="Gene3D" id="2.160.20.10">
    <property type="entry name" value="Single-stranded right-handed beta-helix, Pectin lyase-like"/>
    <property type="match status" value="1"/>
</dbReference>
<evidence type="ECO:0000256" key="3">
    <source>
        <dbReference type="ARBA" id="ARBA00022801"/>
    </source>
</evidence>
<evidence type="ECO:0000256" key="5">
    <source>
        <dbReference type="ARBA" id="ARBA00023277"/>
    </source>
</evidence>
<reference evidence="10 11" key="1">
    <citation type="submission" date="2024-06" db="EMBL/GenBank/DDBJ databases">
        <title>Chitinophaga defluvii sp. nov., isolated from municipal sewage.</title>
        <authorList>
            <person name="Zhang L."/>
        </authorList>
    </citation>
    <scope>NUCLEOTIDE SEQUENCE [LARGE SCALE GENOMIC DNA]</scope>
    <source>
        <strain evidence="10 11">H8</strain>
    </source>
</reference>
<dbReference type="InterPro" id="IPR011050">
    <property type="entry name" value="Pectin_lyase_fold/virulence"/>
</dbReference>
<keyword evidence="7" id="KW-0624">Polysaccharide degradation</keyword>
<comment type="caution">
    <text evidence="10">The sequence shown here is derived from an EMBL/GenBank/DDBJ whole genome shotgun (WGS) entry which is preliminary data.</text>
</comment>
<name>A0ABV2T101_9BACT</name>
<comment type="function">
    <text evidence="8">Pectinolytic enzyme involved in the degradation of xylogalacturonan (xga), a galacturonan backbone heavily substituted with xylose, and which is one important component of the hairy regions of pectin. Activity requires a galacturonic acid backbone substituted with xylose.</text>
</comment>
<protein>
    <submittedName>
        <fullName evidence="10">Glycosyl hydrolase family 28 protein</fullName>
    </submittedName>
</protein>
<evidence type="ECO:0000313" key="10">
    <source>
        <dbReference type="EMBL" id="MET6996688.1"/>
    </source>
</evidence>
<evidence type="ECO:0000256" key="8">
    <source>
        <dbReference type="ARBA" id="ARBA00037278"/>
    </source>
</evidence>
<dbReference type="RefSeq" id="WP_354659329.1">
    <property type="nucleotide sequence ID" value="NZ_JBEXAC010000001.1"/>
</dbReference>
<organism evidence="10 11">
    <name type="scientific">Chitinophaga defluvii</name>
    <dbReference type="NCBI Taxonomy" id="3163343"/>
    <lineage>
        <taxon>Bacteria</taxon>
        <taxon>Pseudomonadati</taxon>
        <taxon>Bacteroidota</taxon>
        <taxon>Chitinophagia</taxon>
        <taxon>Chitinophagales</taxon>
        <taxon>Chitinophagaceae</taxon>
        <taxon>Chitinophaga</taxon>
    </lineage>
</organism>
<evidence type="ECO:0000256" key="2">
    <source>
        <dbReference type="ARBA" id="ARBA00022737"/>
    </source>
</evidence>
<keyword evidence="6 9" id="KW-0326">Glycosidase</keyword>
<proteinExistence type="inferred from homology"/>
<dbReference type="Proteomes" id="UP001549749">
    <property type="component" value="Unassembled WGS sequence"/>
</dbReference>
<comment type="similarity">
    <text evidence="1 9">Belongs to the glycosyl hydrolase 28 family.</text>
</comment>
<evidence type="ECO:0000256" key="9">
    <source>
        <dbReference type="RuleBase" id="RU361169"/>
    </source>
</evidence>
<keyword evidence="5" id="KW-0119">Carbohydrate metabolism</keyword>
<sequence length="641" mass="70470">MAVPKQEKLHTKLLSGMVTVYPFPSGLPATYKSTLFSVNAESSSVPIYNAGNNSWGQPVSYGSFDMTGPVTVTITPSFPFTSFKLLPQSLGITGIKSGSTISFTLSSPANVSLVLDNNYQGRVLHLFAQAPEAGIPTSSDPNVIYYAPGYYDLSAQPPIQPTSSQTLYIAGGAVIRGRIKISNASNVTVRGRGILVNDYDAASDNIALAAEMVSNSTIRDIIVNRNTGSWTSSMWGCSNLNVINYKAVSPRFASTDGFNITSSHDITFDSAFIHSADDAIAIKGMSDQPPAASLPIYNIVYKNAQLWADANNAIGIGAETRASRFENITFNNIDILYNFDDKNHPDVLPDRSAINIFSLHGTFFKDIFFENIRVENAKRLINLHMDETFYFGALTGNWTTFPGNMQNIQYRNITSSSGGSNQIKLQGWNDSHRIEGVSFENILINGSYLTQFSDSRLAINRFANGIKIIQPGGTKKGDSYKASEDFSTVQGKRYWYYRGWKAGVGNYSMTWNPDGSNHWRGNYSWDAIWLDGGTLFMHPDNNVQALLEWQAPKSGTIRISGRVKKGSTGGGDGVNVSIWKNNVMIWPSGGSWQTINYNDATGFAHDVTIPVSFEDIISFRVDARANTGWDTTNWEPEITYQ</sequence>
<keyword evidence="4" id="KW-0325">Glycoprotein</keyword>
<keyword evidence="3 9" id="KW-0378">Hydrolase</keyword>
<evidence type="ECO:0000313" key="11">
    <source>
        <dbReference type="Proteomes" id="UP001549749"/>
    </source>
</evidence>
<dbReference type="InterPro" id="IPR000743">
    <property type="entry name" value="Glyco_hydro_28"/>
</dbReference>
<evidence type="ECO:0000256" key="1">
    <source>
        <dbReference type="ARBA" id="ARBA00008834"/>
    </source>
</evidence>
<evidence type="ECO:0000256" key="6">
    <source>
        <dbReference type="ARBA" id="ARBA00023295"/>
    </source>
</evidence>
<keyword evidence="11" id="KW-1185">Reference proteome</keyword>
<evidence type="ECO:0000256" key="7">
    <source>
        <dbReference type="ARBA" id="ARBA00023326"/>
    </source>
</evidence>
<keyword evidence="2" id="KW-0677">Repeat</keyword>
<dbReference type="GO" id="GO:0016787">
    <property type="term" value="F:hydrolase activity"/>
    <property type="evidence" value="ECO:0007669"/>
    <property type="project" value="UniProtKB-KW"/>
</dbReference>
<accession>A0ABV2T101</accession>
<evidence type="ECO:0000256" key="4">
    <source>
        <dbReference type="ARBA" id="ARBA00023180"/>
    </source>
</evidence>
<dbReference type="InterPro" id="IPR012334">
    <property type="entry name" value="Pectin_lyas_fold"/>
</dbReference>
<dbReference type="PANTHER" id="PTHR31736">
    <property type="match status" value="1"/>
</dbReference>
<dbReference type="EMBL" id="JBEXAC010000001">
    <property type="protein sequence ID" value="MET6996688.1"/>
    <property type="molecule type" value="Genomic_DNA"/>
</dbReference>
<dbReference type="SUPFAM" id="SSF51126">
    <property type="entry name" value="Pectin lyase-like"/>
    <property type="match status" value="1"/>
</dbReference>
<dbReference type="Pfam" id="PF00295">
    <property type="entry name" value="Glyco_hydro_28"/>
    <property type="match status" value="1"/>
</dbReference>
<gene>
    <name evidence="10" type="ORF">ABR189_04895</name>
</gene>